<reference evidence="1" key="2">
    <citation type="submission" date="2014-06" db="EMBL/GenBank/DDBJ databases">
        <title>Draft genome sequence of Clostridium spiroforme (DSM 1552).</title>
        <authorList>
            <person name="Sudarsanam P."/>
            <person name="Ley R."/>
            <person name="Guruge J."/>
            <person name="Turnbaugh P.J."/>
            <person name="Mahowald M."/>
            <person name="Liep D."/>
            <person name="Gordon J."/>
        </authorList>
    </citation>
    <scope>NUCLEOTIDE SEQUENCE</scope>
    <source>
        <strain evidence="1">DSM 1552</strain>
    </source>
</reference>
<comment type="caution">
    <text evidence="1">The sequence shown here is derived from an EMBL/GenBank/DDBJ whole genome shotgun (WGS) entry which is preliminary data.</text>
</comment>
<dbReference type="AlphaFoldDB" id="B1C2K9"/>
<dbReference type="STRING" id="428126.CLOSPI_01471"/>
<sequence length="182" mass="21518">MVLCQEKVPERFYSEKNDINNVASLKAACSNNNIHYKTMKKLMETNEYEIVSYFEDEKMTQRMARIEEKNKLVNEVKQMRNKGMSYTKISELLNSSRKTAKKYATDGFLFTIENISCHRTNSCEKYHTEIQNMVDNHYTIKEIYKHIVTKGYEGKYGNIKQTVAQIKKQDNFNIRLFYLASM</sequence>
<dbReference type="EMBL" id="ABIK02000010">
    <property type="protein sequence ID" value="EDS74694.1"/>
    <property type="molecule type" value="Genomic_DNA"/>
</dbReference>
<reference evidence="1" key="1">
    <citation type="submission" date="2008-02" db="EMBL/GenBank/DDBJ databases">
        <authorList>
            <person name="Fulton L."/>
            <person name="Clifton S."/>
            <person name="Fulton B."/>
            <person name="Xu J."/>
            <person name="Minx P."/>
            <person name="Pepin K.H."/>
            <person name="Johnson M."/>
            <person name="Thiruvilangam P."/>
            <person name="Bhonagiri V."/>
            <person name="Nash W.E."/>
            <person name="Mardis E.R."/>
            <person name="Wilson R.K."/>
        </authorList>
    </citation>
    <scope>NUCLEOTIDE SEQUENCE [LARGE SCALE GENOMIC DNA]</scope>
    <source>
        <strain evidence="1">DSM 1552</strain>
    </source>
</reference>
<protein>
    <recommendedName>
        <fullName evidence="3">Resolvase HTH domain-containing protein</fullName>
    </recommendedName>
</protein>
<name>B1C2K9_9FIRM</name>
<evidence type="ECO:0000313" key="2">
    <source>
        <dbReference type="Proteomes" id="UP000004910"/>
    </source>
</evidence>
<evidence type="ECO:0000313" key="1">
    <source>
        <dbReference type="EMBL" id="EDS74694.1"/>
    </source>
</evidence>
<dbReference type="RefSeq" id="WP_004609986.1">
    <property type="nucleotide sequence ID" value="NZ_DS562851.1"/>
</dbReference>
<proteinExistence type="predicted"/>
<keyword evidence="2" id="KW-1185">Reference proteome</keyword>
<dbReference type="Gene3D" id="1.10.10.60">
    <property type="entry name" value="Homeodomain-like"/>
    <property type="match status" value="1"/>
</dbReference>
<dbReference type="HOGENOM" id="CLU_1479632_0_0_9"/>
<gene>
    <name evidence="1" type="ORF">CLOSPI_01471</name>
</gene>
<dbReference type="Proteomes" id="UP000004910">
    <property type="component" value="Unassembled WGS sequence"/>
</dbReference>
<evidence type="ECO:0008006" key="3">
    <source>
        <dbReference type="Google" id="ProtNLM"/>
    </source>
</evidence>
<organism evidence="1 2">
    <name type="scientific">Thomasclavelia spiroformis DSM 1552</name>
    <dbReference type="NCBI Taxonomy" id="428126"/>
    <lineage>
        <taxon>Bacteria</taxon>
        <taxon>Bacillati</taxon>
        <taxon>Bacillota</taxon>
        <taxon>Erysipelotrichia</taxon>
        <taxon>Erysipelotrichales</taxon>
        <taxon>Coprobacillaceae</taxon>
        <taxon>Thomasclavelia</taxon>
    </lineage>
</organism>
<accession>B1C2K9</accession>